<protein>
    <submittedName>
        <fullName evidence="1">Uncharacterized protein</fullName>
    </submittedName>
</protein>
<sequence>MKFGETDVNPLRGMYRLNPKTRYSVQFSSFKDADESIALQAVKPKTKSRKKLQSQEMTI</sequence>
<evidence type="ECO:0000313" key="1">
    <source>
        <dbReference type="EMBL" id="TNN85317.1"/>
    </source>
</evidence>
<organism evidence="1 2">
    <name type="scientific">Liparis tanakae</name>
    <name type="common">Tanaka's snailfish</name>
    <dbReference type="NCBI Taxonomy" id="230148"/>
    <lineage>
        <taxon>Eukaryota</taxon>
        <taxon>Metazoa</taxon>
        <taxon>Chordata</taxon>
        <taxon>Craniata</taxon>
        <taxon>Vertebrata</taxon>
        <taxon>Euteleostomi</taxon>
        <taxon>Actinopterygii</taxon>
        <taxon>Neopterygii</taxon>
        <taxon>Teleostei</taxon>
        <taxon>Neoteleostei</taxon>
        <taxon>Acanthomorphata</taxon>
        <taxon>Eupercaria</taxon>
        <taxon>Perciformes</taxon>
        <taxon>Cottioidei</taxon>
        <taxon>Cottales</taxon>
        <taxon>Liparidae</taxon>
        <taxon>Liparis</taxon>
    </lineage>
</organism>
<proteinExistence type="predicted"/>
<evidence type="ECO:0000313" key="2">
    <source>
        <dbReference type="Proteomes" id="UP000314294"/>
    </source>
</evidence>
<dbReference type="EMBL" id="SRLO01000021">
    <property type="protein sequence ID" value="TNN85317.1"/>
    <property type="molecule type" value="Genomic_DNA"/>
</dbReference>
<gene>
    <name evidence="1" type="ORF">EYF80_004339</name>
</gene>
<dbReference type="AlphaFoldDB" id="A0A4Z2J5N1"/>
<name>A0A4Z2J5N1_9TELE</name>
<keyword evidence="2" id="KW-1185">Reference proteome</keyword>
<dbReference type="Proteomes" id="UP000314294">
    <property type="component" value="Unassembled WGS sequence"/>
</dbReference>
<comment type="caution">
    <text evidence="1">The sequence shown here is derived from an EMBL/GenBank/DDBJ whole genome shotgun (WGS) entry which is preliminary data.</text>
</comment>
<reference evidence="1 2" key="1">
    <citation type="submission" date="2019-03" db="EMBL/GenBank/DDBJ databases">
        <title>First draft genome of Liparis tanakae, snailfish: a comprehensive survey of snailfish specific genes.</title>
        <authorList>
            <person name="Kim W."/>
            <person name="Song I."/>
            <person name="Jeong J.-H."/>
            <person name="Kim D."/>
            <person name="Kim S."/>
            <person name="Ryu S."/>
            <person name="Song J.Y."/>
            <person name="Lee S.K."/>
        </authorList>
    </citation>
    <scope>NUCLEOTIDE SEQUENCE [LARGE SCALE GENOMIC DNA]</scope>
    <source>
        <tissue evidence="1">Muscle</tissue>
    </source>
</reference>
<accession>A0A4Z2J5N1</accession>